<reference evidence="3" key="1">
    <citation type="journal article" date="2014" name="Proc. Natl. Acad. Sci. U.S.A.">
        <title>Extensive sampling of basidiomycete genomes demonstrates inadequacy of the white-rot/brown-rot paradigm for wood decay fungi.</title>
        <authorList>
            <person name="Riley R."/>
            <person name="Salamov A.A."/>
            <person name="Brown D.W."/>
            <person name="Nagy L.G."/>
            <person name="Floudas D."/>
            <person name="Held B.W."/>
            <person name="Levasseur A."/>
            <person name="Lombard V."/>
            <person name="Morin E."/>
            <person name="Otillar R."/>
            <person name="Lindquist E.A."/>
            <person name="Sun H."/>
            <person name="LaButti K.M."/>
            <person name="Schmutz J."/>
            <person name="Jabbour D."/>
            <person name="Luo H."/>
            <person name="Baker S.E."/>
            <person name="Pisabarro A.G."/>
            <person name="Walton J.D."/>
            <person name="Blanchette R.A."/>
            <person name="Henrissat B."/>
            <person name="Martin F."/>
            <person name="Cullen D."/>
            <person name="Hibbett D.S."/>
            <person name="Grigoriev I.V."/>
        </authorList>
    </citation>
    <scope>NUCLEOTIDE SEQUENCE [LARGE SCALE GENOMIC DNA]</scope>
    <source>
        <strain evidence="3">MUCL 33604</strain>
    </source>
</reference>
<protein>
    <recommendedName>
        <fullName evidence="1">BTB domain-containing protein</fullName>
    </recommendedName>
</protein>
<dbReference type="Pfam" id="PF00651">
    <property type="entry name" value="BTB"/>
    <property type="match status" value="1"/>
</dbReference>
<dbReference type="InParanoid" id="A0A067QFU7"/>
<dbReference type="EMBL" id="KL197712">
    <property type="protein sequence ID" value="KDQ61456.1"/>
    <property type="molecule type" value="Genomic_DNA"/>
</dbReference>
<dbReference type="CDD" id="cd18186">
    <property type="entry name" value="BTB_POZ_ZBTB_KLHL-like"/>
    <property type="match status" value="1"/>
</dbReference>
<keyword evidence="3" id="KW-1185">Reference proteome</keyword>
<gene>
    <name evidence="2" type="ORF">JAAARDRAFT_54822</name>
</gene>
<dbReference type="PROSITE" id="PS50097">
    <property type="entry name" value="BTB"/>
    <property type="match status" value="1"/>
</dbReference>
<feature type="domain" description="BTB" evidence="1">
    <location>
        <begin position="28"/>
        <end position="94"/>
    </location>
</feature>
<dbReference type="SUPFAM" id="SSF54695">
    <property type="entry name" value="POZ domain"/>
    <property type="match status" value="1"/>
</dbReference>
<dbReference type="InterPro" id="IPR011333">
    <property type="entry name" value="SKP1/BTB/POZ_sf"/>
</dbReference>
<proteinExistence type="predicted"/>
<dbReference type="Gene3D" id="3.30.710.10">
    <property type="entry name" value="Potassium Channel Kv1.1, Chain A"/>
    <property type="match status" value="1"/>
</dbReference>
<accession>A0A067QFU7</accession>
<dbReference type="HOGENOM" id="CLU_052397_0_1_1"/>
<name>A0A067QFU7_9AGAM</name>
<organism evidence="2 3">
    <name type="scientific">Jaapia argillacea MUCL 33604</name>
    <dbReference type="NCBI Taxonomy" id="933084"/>
    <lineage>
        <taxon>Eukaryota</taxon>
        <taxon>Fungi</taxon>
        <taxon>Dikarya</taxon>
        <taxon>Basidiomycota</taxon>
        <taxon>Agaricomycotina</taxon>
        <taxon>Agaricomycetes</taxon>
        <taxon>Agaricomycetidae</taxon>
        <taxon>Jaapiales</taxon>
        <taxon>Jaapiaceae</taxon>
        <taxon>Jaapia</taxon>
    </lineage>
</organism>
<evidence type="ECO:0000313" key="2">
    <source>
        <dbReference type="EMBL" id="KDQ61456.1"/>
    </source>
</evidence>
<dbReference type="SMART" id="SM00225">
    <property type="entry name" value="BTB"/>
    <property type="match status" value="1"/>
</dbReference>
<dbReference type="OrthoDB" id="3357985at2759"/>
<sequence>MSHHSPIFETDKQHSAPTTSSVFNYPNADVVVQSYDGVLFRVHKVILSLASPVFADMFALGKRSDVQIDTLPVVPAMEDFETAPVVEAILRFCYPVNGAKLEAVADLYPVLKAAKKYMIEEALKSLRPSLVEMSTREPLQAFVYAASLRFDVETRATAKNSLRVPLPSAADEAELDLISGRTYQRLLKFRLQSIDRVHNLFRDDSWIDRRSFFQGCLDCCAQVVDQDGAKDVQWVAGWWREYMRLAELALEKSVTGEAVLDQDILLPPTLMAASCGQCKNRAITTLRRFSKVLADQVDSVIYEEAAKATFF</sequence>
<dbReference type="AlphaFoldDB" id="A0A067QFU7"/>
<evidence type="ECO:0000313" key="3">
    <source>
        <dbReference type="Proteomes" id="UP000027265"/>
    </source>
</evidence>
<dbReference type="Proteomes" id="UP000027265">
    <property type="component" value="Unassembled WGS sequence"/>
</dbReference>
<dbReference type="InterPro" id="IPR000210">
    <property type="entry name" value="BTB/POZ_dom"/>
</dbReference>
<evidence type="ECO:0000259" key="1">
    <source>
        <dbReference type="PROSITE" id="PS50097"/>
    </source>
</evidence>